<accession>A0AAF0YMG8</accession>
<keyword evidence="2" id="KW-0812">Transmembrane</keyword>
<dbReference type="Proteomes" id="UP000827549">
    <property type="component" value="Chromosome 7"/>
</dbReference>
<feature type="region of interest" description="Disordered" evidence="1">
    <location>
        <begin position="33"/>
        <end position="58"/>
    </location>
</feature>
<keyword evidence="2" id="KW-1133">Transmembrane helix</keyword>
<feature type="compositionally biased region" description="Pro residues" evidence="1">
    <location>
        <begin position="118"/>
        <end position="128"/>
    </location>
</feature>
<feature type="compositionally biased region" description="Basic residues" evidence="1">
    <location>
        <begin position="129"/>
        <end position="143"/>
    </location>
</feature>
<evidence type="ECO:0000256" key="1">
    <source>
        <dbReference type="SAM" id="MobiDB-lite"/>
    </source>
</evidence>
<dbReference type="GeneID" id="87812874"/>
<evidence type="ECO:0000313" key="4">
    <source>
        <dbReference type="Proteomes" id="UP000827549"/>
    </source>
</evidence>
<dbReference type="RefSeq" id="XP_062632254.1">
    <property type="nucleotide sequence ID" value="XM_062776270.1"/>
</dbReference>
<dbReference type="EMBL" id="CP086720">
    <property type="protein sequence ID" value="WOO86228.1"/>
    <property type="molecule type" value="Genomic_DNA"/>
</dbReference>
<proteinExistence type="predicted"/>
<protein>
    <submittedName>
        <fullName evidence="3">Uncharacterized protein</fullName>
    </submittedName>
</protein>
<feature type="transmembrane region" description="Helical" evidence="2">
    <location>
        <begin position="182"/>
        <end position="204"/>
    </location>
</feature>
<organism evidence="3 4">
    <name type="scientific">Vanrija pseudolonga</name>
    <dbReference type="NCBI Taxonomy" id="143232"/>
    <lineage>
        <taxon>Eukaryota</taxon>
        <taxon>Fungi</taxon>
        <taxon>Dikarya</taxon>
        <taxon>Basidiomycota</taxon>
        <taxon>Agaricomycotina</taxon>
        <taxon>Tremellomycetes</taxon>
        <taxon>Trichosporonales</taxon>
        <taxon>Trichosporonaceae</taxon>
        <taxon>Vanrija</taxon>
    </lineage>
</organism>
<gene>
    <name evidence="3" type="ORF">LOC62_07G009713</name>
</gene>
<evidence type="ECO:0000256" key="2">
    <source>
        <dbReference type="SAM" id="Phobius"/>
    </source>
</evidence>
<dbReference type="AlphaFoldDB" id="A0AAF0YMG8"/>
<feature type="region of interest" description="Disordered" evidence="1">
    <location>
        <begin position="111"/>
        <end position="144"/>
    </location>
</feature>
<name>A0AAF0YMG8_9TREE</name>
<reference evidence="3" key="1">
    <citation type="submission" date="2023-10" db="EMBL/GenBank/DDBJ databases">
        <authorList>
            <person name="Noh H."/>
        </authorList>
    </citation>
    <scope>NUCLEOTIDE SEQUENCE</scope>
    <source>
        <strain evidence="3">DUCC4014</strain>
    </source>
</reference>
<sequence>MATSPTPRLPQMKAAPNALGLYLVAPPTMHDDGGWSHDADSHDHSHAHDSAHGAHHGDHGSWWGGWGHGHDHHDHHHGHHHGDGHDHCAYGHRSQRNGHCDHYNGDYYFPVPARTGPSAPPPSAPPRRTPYHKKKKRRAHPSHRVAAYGATAPHDDMGGECSCASCRPSDACGEWSEWRGPLGAMLAVVFALWFVLFVLLGGIAQGHSRQYPPPAPPAYSTTVRL</sequence>
<keyword evidence="4" id="KW-1185">Reference proteome</keyword>
<evidence type="ECO:0000313" key="3">
    <source>
        <dbReference type="EMBL" id="WOO86228.1"/>
    </source>
</evidence>
<keyword evidence="2" id="KW-0472">Membrane</keyword>